<dbReference type="GeneID" id="8300659"/>
<dbReference type="HOGENOM" id="CLU_891365_0_0_1"/>
<dbReference type="AlphaFoldDB" id="C5MHH1"/>
<dbReference type="RefSeq" id="XP_002551227.1">
    <property type="nucleotide sequence ID" value="XM_002551181.1"/>
</dbReference>
<name>C5MHH1_CANTT</name>
<evidence type="ECO:0000313" key="9">
    <source>
        <dbReference type="Proteomes" id="UP000002037"/>
    </source>
</evidence>
<dbReference type="GO" id="GO:0006950">
    <property type="term" value="P:response to stress"/>
    <property type="evidence" value="ECO:0007669"/>
    <property type="project" value="UniProtKB-ARBA"/>
</dbReference>
<keyword evidence="4 7" id="KW-0256">Endoplasmic reticulum</keyword>
<comment type="similarity">
    <text evidence="2 7">Belongs to the derlin family.</text>
</comment>
<evidence type="ECO:0000313" key="8">
    <source>
        <dbReference type="EMBL" id="EER31073.1"/>
    </source>
</evidence>
<dbReference type="VEuPathDB" id="FungiDB:CTRG_05525"/>
<gene>
    <name evidence="8" type="ORF">CTRG_05525</name>
</gene>
<accession>C5MHH1</accession>
<organism evidence="8 9">
    <name type="scientific">Candida tropicalis (strain ATCC MYA-3404 / T1)</name>
    <name type="common">Yeast</name>
    <dbReference type="NCBI Taxonomy" id="294747"/>
    <lineage>
        <taxon>Eukaryota</taxon>
        <taxon>Fungi</taxon>
        <taxon>Dikarya</taxon>
        <taxon>Ascomycota</taxon>
        <taxon>Saccharomycotina</taxon>
        <taxon>Pichiomycetes</taxon>
        <taxon>Debaryomycetaceae</taxon>
        <taxon>Candida/Lodderomyces clade</taxon>
        <taxon>Candida</taxon>
    </lineage>
</organism>
<evidence type="ECO:0000256" key="7">
    <source>
        <dbReference type="RuleBase" id="RU363059"/>
    </source>
</evidence>
<dbReference type="eggNOG" id="KOG0858">
    <property type="taxonomic scope" value="Eukaryota"/>
</dbReference>
<evidence type="ECO:0000256" key="6">
    <source>
        <dbReference type="ARBA" id="ARBA00023136"/>
    </source>
</evidence>
<comment type="subcellular location">
    <subcellularLocation>
        <location evidence="1 7">Endoplasmic reticulum membrane</location>
        <topology evidence="1 7">Multi-pass membrane protein</topology>
    </subcellularLocation>
</comment>
<comment type="caution">
    <text evidence="7">Lacks conserved residue(s) required for the propagation of feature annotation.</text>
</comment>
<dbReference type="OrthoDB" id="1716531at2759"/>
<protein>
    <recommendedName>
        <fullName evidence="7">Derlin</fullName>
    </recommendedName>
</protein>
<feature type="transmembrane region" description="Helical" evidence="7">
    <location>
        <begin position="208"/>
        <end position="230"/>
    </location>
</feature>
<dbReference type="InterPro" id="IPR007599">
    <property type="entry name" value="DER1"/>
</dbReference>
<dbReference type="EMBL" id="GG692402">
    <property type="protein sequence ID" value="EER31073.1"/>
    <property type="molecule type" value="Genomic_DNA"/>
</dbReference>
<evidence type="ECO:0000256" key="5">
    <source>
        <dbReference type="ARBA" id="ARBA00022989"/>
    </source>
</evidence>
<evidence type="ECO:0000256" key="2">
    <source>
        <dbReference type="ARBA" id="ARBA00008917"/>
    </source>
</evidence>
<dbReference type="STRING" id="294747.C5MHH1"/>
<keyword evidence="3 7" id="KW-0812">Transmembrane</keyword>
<keyword evidence="9" id="KW-1185">Reference proteome</keyword>
<dbReference type="Proteomes" id="UP000002037">
    <property type="component" value="Unassembled WGS sequence"/>
</dbReference>
<dbReference type="KEGG" id="ctp:CTRG_05525"/>
<evidence type="ECO:0000256" key="3">
    <source>
        <dbReference type="ARBA" id="ARBA00022692"/>
    </source>
</evidence>
<sequence length="293" mass="34384">MDQIWRNLPPITKSWCVSIATTSALMSTNRFKLMNLIFLPDKAFSNQTWRLITSFCTFDELSMQLLFELFLVSDSCGKVEESFSTNPALIPERIIDNFNDNQREVLNVYIERNRAIDFLYYFVQLGVSIIIGASLIHYKLGLTIASLGAVMCRVLIYIDAQNSPDELINIMGFFTFKKAYYPWIEAILTISLKGGLDEEFSNFVNGTYIIPRSLMVWFYLLIFTVGHFWWSTRDLLLPAVHHYDNNERRRKLKRQALNKSGVYKIDVVKEVLSWLLLPPWYWFILREIKNRRN</sequence>
<dbReference type="GO" id="GO:0005789">
    <property type="term" value="C:endoplasmic reticulum membrane"/>
    <property type="evidence" value="ECO:0007669"/>
    <property type="project" value="UniProtKB-SubCell"/>
</dbReference>
<dbReference type="PANTHER" id="PTHR11009">
    <property type="entry name" value="DER1-LIKE PROTEIN, DERLIN"/>
    <property type="match status" value="1"/>
</dbReference>
<proteinExistence type="inferred from homology"/>
<reference evidence="8 9" key="1">
    <citation type="journal article" date="2009" name="Nature">
        <title>Evolution of pathogenicity and sexual reproduction in eight Candida genomes.</title>
        <authorList>
            <person name="Butler G."/>
            <person name="Rasmussen M.D."/>
            <person name="Lin M.F."/>
            <person name="Santos M.A."/>
            <person name="Sakthikumar S."/>
            <person name="Munro C.A."/>
            <person name="Rheinbay E."/>
            <person name="Grabherr M."/>
            <person name="Forche A."/>
            <person name="Reedy J.L."/>
            <person name="Agrafioti I."/>
            <person name="Arnaud M.B."/>
            <person name="Bates S."/>
            <person name="Brown A.J."/>
            <person name="Brunke S."/>
            <person name="Costanzo M.C."/>
            <person name="Fitzpatrick D.A."/>
            <person name="de Groot P.W."/>
            <person name="Harris D."/>
            <person name="Hoyer L.L."/>
            <person name="Hube B."/>
            <person name="Klis F.M."/>
            <person name="Kodira C."/>
            <person name="Lennard N."/>
            <person name="Logue M.E."/>
            <person name="Martin R."/>
            <person name="Neiman A.M."/>
            <person name="Nikolaou E."/>
            <person name="Quail M.A."/>
            <person name="Quinn J."/>
            <person name="Santos M.C."/>
            <person name="Schmitzberger F.F."/>
            <person name="Sherlock G."/>
            <person name="Shah P."/>
            <person name="Silverstein K.A."/>
            <person name="Skrzypek M.S."/>
            <person name="Soll D."/>
            <person name="Staggs R."/>
            <person name="Stansfield I."/>
            <person name="Stumpf M.P."/>
            <person name="Sudbery P.E."/>
            <person name="Srikantha T."/>
            <person name="Zeng Q."/>
            <person name="Berman J."/>
            <person name="Berriman M."/>
            <person name="Heitman J."/>
            <person name="Gow N.A."/>
            <person name="Lorenz M.C."/>
            <person name="Birren B.W."/>
            <person name="Kellis M."/>
            <person name="Cuomo C.A."/>
        </authorList>
    </citation>
    <scope>NUCLEOTIDE SEQUENCE [LARGE SCALE GENOMIC DNA]</scope>
    <source>
        <strain evidence="9">ATCC MYA-3404 / T1</strain>
    </source>
</reference>
<evidence type="ECO:0000256" key="4">
    <source>
        <dbReference type="ARBA" id="ARBA00022824"/>
    </source>
</evidence>
<comment type="function">
    <text evidence="7">May be involved in the degradation of misfolded endoplasmic reticulum (ER) luminal proteins.</text>
</comment>
<feature type="transmembrane region" description="Helical" evidence="7">
    <location>
        <begin position="118"/>
        <end position="136"/>
    </location>
</feature>
<keyword evidence="5 7" id="KW-1133">Transmembrane helix</keyword>
<dbReference type="Pfam" id="PF04511">
    <property type="entry name" value="DER1"/>
    <property type="match status" value="1"/>
</dbReference>
<evidence type="ECO:0000256" key="1">
    <source>
        <dbReference type="ARBA" id="ARBA00004477"/>
    </source>
</evidence>
<keyword evidence="6 7" id="KW-0472">Membrane</keyword>